<gene>
    <name evidence="1" type="ORF">S06H3_57743</name>
</gene>
<proteinExistence type="predicted"/>
<dbReference type="InterPro" id="IPR017850">
    <property type="entry name" value="Alkaline_phosphatase_core_sf"/>
</dbReference>
<dbReference type="InterPro" id="IPR052701">
    <property type="entry name" value="GAG_Ulvan_Degrading_Sulfatases"/>
</dbReference>
<dbReference type="Gene3D" id="3.30.1120.10">
    <property type="match status" value="1"/>
</dbReference>
<dbReference type="EMBL" id="BARV01037303">
    <property type="protein sequence ID" value="GAI49447.1"/>
    <property type="molecule type" value="Genomic_DNA"/>
</dbReference>
<reference evidence="1" key="1">
    <citation type="journal article" date="2014" name="Front. Microbiol.">
        <title>High frequency of phylogenetically diverse reductive dehalogenase-homologous genes in deep subseafloor sedimentary metagenomes.</title>
        <authorList>
            <person name="Kawai M."/>
            <person name="Futagami T."/>
            <person name="Toyoda A."/>
            <person name="Takaki Y."/>
            <person name="Nishi S."/>
            <person name="Hori S."/>
            <person name="Arai W."/>
            <person name="Tsubouchi T."/>
            <person name="Morono Y."/>
            <person name="Uchiyama I."/>
            <person name="Ito T."/>
            <person name="Fujiyama A."/>
            <person name="Inagaki F."/>
            <person name="Takami H."/>
        </authorList>
    </citation>
    <scope>NUCLEOTIDE SEQUENCE</scope>
    <source>
        <strain evidence="1">Expedition CK06-06</strain>
    </source>
</reference>
<accession>X1NZH8</accession>
<comment type="caution">
    <text evidence="1">The sequence shown here is derived from an EMBL/GenBank/DDBJ whole genome shotgun (WGS) entry which is preliminary data.</text>
</comment>
<dbReference type="SUPFAM" id="SSF53649">
    <property type="entry name" value="Alkaline phosphatase-like"/>
    <property type="match status" value="1"/>
</dbReference>
<dbReference type="PANTHER" id="PTHR43751:SF3">
    <property type="entry name" value="SULFATASE N-TERMINAL DOMAIN-CONTAINING PROTEIN"/>
    <property type="match status" value="1"/>
</dbReference>
<organism evidence="1">
    <name type="scientific">marine sediment metagenome</name>
    <dbReference type="NCBI Taxonomy" id="412755"/>
    <lineage>
        <taxon>unclassified sequences</taxon>
        <taxon>metagenomes</taxon>
        <taxon>ecological metagenomes</taxon>
    </lineage>
</organism>
<feature type="non-terminal residue" evidence="1">
    <location>
        <position position="1"/>
    </location>
</feature>
<dbReference type="Gene3D" id="3.40.720.10">
    <property type="entry name" value="Alkaline Phosphatase, subunit A"/>
    <property type="match status" value="1"/>
</dbReference>
<evidence type="ECO:0000313" key="1">
    <source>
        <dbReference type="EMBL" id="GAI49447.1"/>
    </source>
</evidence>
<dbReference type="AlphaFoldDB" id="X1NZH8"/>
<protein>
    <submittedName>
        <fullName evidence="1">Uncharacterized protein</fullName>
    </submittedName>
</protein>
<dbReference type="PANTHER" id="PTHR43751">
    <property type="entry name" value="SULFATASE"/>
    <property type="match status" value="1"/>
</dbReference>
<sequence length="191" mass="22382">WEHNGSEHGHCQYNEVLHVPLIIKYSSKLPVKRIKSYVQLLDLFPTILSLSRQKNNFYLKGRNLILNVKTNSPSNEEIFFEGIGFGAEKKGVLKNGWKLIENTGVKNENALDLFDTLTKYIYPEHKKGFELYNINQDFSEKHNLINEYPQIAKRLKIYLQLFKESPSYYTKRIRGDPKKKLDDLKSLGYIK</sequence>
<name>X1NZH8_9ZZZZ</name>